<sequence>MLSHGIIEFYKVSRIRTHGERHLRRCTFDFSTTHLRNPFAPNLNSPLIEQVKHALEHSLRRAFLVLRTVLYLINLGRKEQLKNDLLLRFAKWTLTCQMLHKQGKLLEVSRWWKDLDFDNTSI</sequence>
<dbReference type="Proteomes" id="UP000823775">
    <property type="component" value="Unassembled WGS sequence"/>
</dbReference>
<keyword evidence="2" id="KW-0963">Cytoplasm</keyword>
<comment type="caution">
    <text evidence="5">The sequence shown here is derived from an EMBL/GenBank/DDBJ whole genome shotgun (WGS) entry which is preliminary data.</text>
</comment>
<dbReference type="Gene3D" id="1.10.600.10">
    <property type="entry name" value="Farnesyl Diphosphate Synthase"/>
    <property type="match status" value="1"/>
</dbReference>
<dbReference type="InterPro" id="IPR050148">
    <property type="entry name" value="Terpene_synthase-like"/>
</dbReference>
<evidence type="ECO:0000313" key="5">
    <source>
        <dbReference type="EMBL" id="MCD7460822.1"/>
    </source>
</evidence>
<evidence type="ECO:0000256" key="3">
    <source>
        <dbReference type="ARBA" id="ARBA00022842"/>
    </source>
</evidence>
<keyword evidence="4" id="KW-0456">Lyase</keyword>
<evidence type="ECO:0000313" key="6">
    <source>
        <dbReference type="Proteomes" id="UP000823775"/>
    </source>
</evidence>
<keyword evidence="6" id="KW-1185">Reference proteome</keyword>
<evidence type="ECO:0000256" key="1">
    <source>
        <dbReference type="ARBA" id="ARBA00004496"/>
    </source>
</evidence>
<dbReference type="InterPro" id="IPR008930">
    <property type="entry name" value="Terpenoid_cyclase/PrenylTrfase"/>
</dbReference>
<comment type="subcellular location">
    <subcellularLocation>
        <location evidence="1">Cytoplasm</location>
    </subcellularLocation>
</comment>
<proteinExistence type="predicted"/>
<name>A0ABS8SPI6_DATST</name>
<protein>
    <submittedName>
        <fullName evidence="5">Uncharacterized protein</fullName>
    </submittedName>
</protein>
<organism evidence="5 6">
    <name type="scientific">Datura stramonium</name>
    <name type="common">Jimsonweed</name>
    <name type="synonym">Common thornapple</name>
    <dbReference type="NCBI Taxonomy" id="4076"/>
    <lineage>
        <taxon>Eukaryota</taxon>
        <taxon>Viridiplantae</taxon>
        <taxon>Streptophyta</taxon>
        <taxon>Embryophyta</taxon>
        <taxon>Tracheophyta</taxon>
        <taxon>Spermatophyta</taxon>
        <taxon>Magnoliopsida</taxon>
        <taxon>eudicotyledons</taxon>
        <taxon>Gunneridae</taxon>
        <taxon>Pentapetalae</taxon>
        <taxon>asterids</taxon>
        <taxon>lamiids</taxon>
        <taxon>Solanales</taxon>
        <taxon>Solanaceae</taxon>
        <taxon>Solanoideae</taxon>
        <taxon>Datureae</taxon>
        <taxon>Datura</taxon>
    </lineage>
</organism>
<dbReference type="InterPro" id="IPR036965">
    <property type="entry name" value="Terpene_synth_N_sf"/>
</dbReference>
<dbReference type="PANTHER" id="PTHR31225">
    <property type="entry name" value="OS04G0344100 PROTEIN-RELATED"/>
    <property type="match status" value="1"/>
</dbReference>
<dbReference type="Gene3D" id="1.50.10.130">
    <property type="entry name" value="Terpene synthase, N-terminal domain"/>
    <property type="match status" value="1"/>
</dbReference>
<dbReference type="PANTHER" id="PTHR31225:SF93">
    <property type="entry name" value="ALPHA-HUMULENE_(-)-(E)-BETA-CARYOPHYLLENE SYNTHASE"/>
    <property type="match status" value="1"/>
</dbReference>
<dbReference type="EMBL" id="JACEIK010000679">
    <property type="protein sequence ID" value="MCD7460822.1"/>
    <property type="molecule type" value="Genomic_DNA"/>
</dbReference>
<keyword evidence="3" id="KW-0460">Magnesium</keyword>
<gene>
    <name evidence="5" type="ORF">HAX54_044501</name>
</gene>
<dbReference type="InterPro" id="IPR008949">
    <property type="entry name" value="Isoprenoid_synthase_dom_sf"/>
</dbReference>
<accession>A0ABS8SPI6</accession>
<reference evidence="5 6" key="1">
    <citation type="journal article" date="2021" name="BMC Genomics">
        <title>Datura genome reveals duplications of psychoactive alkaloid biosynthetic genes and high mutation rate following tissue culture.</title>
        <authorList>
            <person name="Rajewski A."/>
            <person name="Carter-House D."/>
            <person name="Stajich J."/>
            <person name="Litt A."/>
        </authorList>
    </citation>
    <scope>NUCLEOTIDE SEQUENCE [LARGE SCALE GENOMIC DNA]</scope>
    <source>
        <strain evidence="5">AR-01</strain>
    </source>
</reference>
<evidence type="ECO:0000256" key="4">
    <source>
        <dbReference type="ARBA" id="ARBA00023239"/>
    </source>
</evidence>
<dbReference type="SUPFAM" id="SSF48239">
    <property type="entry name" value="Terpenoid cyclases/Protein prenyltransferases"/>
    <property type="match status" value="1"/>
</dbReference>
<evidence type="ECO:0000256" key="2">
    <source>
        <dbReference type="ARBA" id="ARBA00022490"/>
    </source>
</evidence>